<evidence type="ECO:0000313" key="2">
    <source>
        <dbReference type="Proteomes" id="UP001295794"/>
    </source>
</evidence>
<proteinExistence type="predicted"/>
<keyword evidence="2" id="KW-1185">Reference proteome</keyword>
<organism evidence="1 2">
    <name type="scientific">Mycena citricolor</name>
    <dbReference type="NCBI Taxonomy" id="2018698"/>
    <lineage>
        <taxon>Eukaryota</taxon>
        <taxon>Fungi</taxon>
        <taxon>Dikarya</taxon>
        <taxon>Basidiomycota</taxon>
        <taxon>Agaricomycotina</taxon>
        <taxon>Agaricomycetes</taxon>
        <taxon>Agaricomycetidae</taxon>
        <taxon>Agaricales</taxon>
        <taxon>Marasmiineae</taxon>
        <taxon>Mycenaceae</taxon>
        <taxon>Mycena</taxon>
    </lineage>
</organism>
<dbReference type="AlphaFoldDB" id="A0AAD2H867"/>
<sequence length="113" mass="12415">VSFELVGQFLAVLRPTSSEDWTEFCIQKGRDILRSLLVLDLIVQIPVFDISALPTEHARYVRTGSGGDQDTEVGRKFEPHCSNPSTTINIGPKYTGAFSEPVAGRNMNLSNCS</sequence>
<evidence type="ECO:0000313" key="1">
    <source>
        <dbReference type="EMBL" id="CAK5269930.1"/>
    </source>
</evidence>
<dbReference type="EMBL" id="CAVNYO010000158">
    <property type="protein sequence ID" value="CAK5269930.1"/>
    <property type="molecule type" value="Genomic_DNA"/>
</dbReference>
<protein>
    <submittedName>
        <fullName evidence="1">Uncharacterized protein</fullName>
    </submittedName>
</protein>
<comment type="caution">
    <text evidence="1">The sequence shown here is derived from an EMBL/GenBank/DDBJ whole genome shotgun (WGS) entry which is preliminary data.</text>
</comment>
<reference evidence="1" key="1">
    <citation type="submission" date="2023-11" db="EMBL/GenBank/DDBJ databases">
        <authorList>
            <person name="De Vega J J."/>
            <person name="De Vega J J."/>
        </authorList>
    </citation>
    <scope>NUCLEOTIDE SEQUENCE</scope>
</reference>
<gene>
    <name evidence="1" type="ORF">MYCIT1_LOCUS14024</name>
</gene>
<dbReference type="Proteomes" id="UP001295794">
    <property type="component" value="Unassembled WGS sequence"/>
</dbReference>
<name>A0AAD2H867_9AGAR</name>
<feature type="non-terminal residue" evidence="1">
    <location>
        <position position="1"/>
    </location>
</feature>
<accession>A0AAD2H867</accession>